<dbReference type="Pfam" id="PF00691">
    <property type="entry name" value="OmpA"/>
    <property type="match status" value="1"/>
</dbReference>
<evidence type="ECO:0000313" key="5">
    <source>
        <dbReference type="EMBL" id="ANY19395.1"/>
    </source>
</evidence>
<evidence type="ECO:0000256" key="2">
    <source>
        <dbReference type="SAM" id="MobiDB-lite"/>
    </source>
</evidence>
<dbReference type="PROSITE" id="PS51123">
    <property type="entry name" value="OMPA_2"/>
    <property type="match status" value="1"/>
</dbReference>
<dbReference type="GO" id="GO:0016020">
    <property type="term" value="C:membrane"/>
    <property type="evidence" value="ECO:0007669"/>
    <property type="project" value="UniProtKB-UniRule"/>
</dbReference>
<dbReference type="CDD" id="cd07185">
    <property type="entry name" value="OmpA_C-like"/>
    <property type="match status" value="1"/>
</dbReference>
<dbReference type="PANTHER" id="PTHR30329">
    <property type="entry name" value="STATOR ELEMENT OF FLAGELLAR MOTOR COMPLEX"/>
    <property type="match status" value="1"/>
</dbReference>
<protein>
    <submittedName>
        <fullName evidence="5">Outer membrane porin F</fullName>
    </submittedName>
</protein>
<evidence type="ECO:0000313" key="6">
    <source>
        <dbReference type="Proteomes" id="UP000092932"/>
    </source>
</evidence>
<gene>
    <name evidence="5" type="primary">oprF</name>
    <name evidence="5" type="ORF">A6F68_00869</name>
</gene>
<dbReference type="PANTHER" id="PTHR30329:SF21">
    <property type="entry name" value="LIPOPROTEIN YIAD-RELATED"/>
    <property type="match status" value="1"/>
</dbReference>
<dbReference type="EMBL" id="CP016591">
    <property type="protein sequence ID" value="ANY19395.1"/>
    <property type="molecule type" value="Genomic_DNA"/>
</dbReference>
<evidence type="ECO:0000259" key="4">
    <source>
        <dbReference type="PROSITE" id="PS51123"/>
    </source>
</evidence>
<dbReference type="OrthoDB" id="9814546at2"/>
<dbReference type="InterPro" id="IPR050330">
    <property type="entry name" value="Bact_OuterMem_StrucFunc"/>
</dbReference>
<proteinExistence type="predicted"/>
<sequence>MKAWFLVLPIAVATPMAAYAQSVDAEDARAADLACQLAGLCGDLAQEEADREKQGIEDVETRALLSIGALRAASKGKTSAPSAAPAPRSAAKAASASPAKAEVVRTAKRNTARRVVAAAPVSGRAVSGAAADVPESLARRAPLFITFGLNSAKLTKESAVEVASFAKALAKISASGINTRYRIEGHTDASGDAAFNRKLSEDRAAAVRAALLAQGVEGNRIEVAGYGSDQPVDGLDKANPINRRVEAVEIK</sequence>
<name>A0A1B2ABH6_9SPHN</name>
<feature type="chain" id="PRO_5008534037" evidence="3">
    <location>
        <begin position="21"/>
        <end position="251"/>
    </location>
</feature>
<dbReference type="InterPro" id="IPR006665">
    <property type="entry name" value="OmpA-like"/>
</dbReference>
<dbReference type="AlphaFoldDB" id="A0A1B2ABH6"/>
<reference evidence="5 6" key="1">
    <citation type="submission" date="2016-07" db="EMBL/GenBank/DDBJ databases">
        <title>Complete genome sequence of Altererythrobacter dongtanensis KCTC 22672, a type strain with esterase isolated from tidal flat.</title>
        <authorList>
            <person name="Cheng H."/>
            <person name="Wu Y.-H."/>
            <person name="Zhou P."/>
            <person name="Huo Y.-Y."/>
            <person name="Wang C.-S."/>
            <person name="Xu X.-W."/>
        </authorList>
    </citation>
    <scope>NUCLEOTIDE SEQUENCE [LARGE SCALE GENOMIC DNA]</scope>
    <source>
        <strain evidence="5 6">KCTC 22672</strain>
    </source>
</reference>
<dbReference type="Proteomes" id="UP000092932">
    <property type="component" value="Chromosome"/>
</dbReference>
<evidence type="ECO:0000256" key="3">
    <source>
        <dbReference type="SAM" id="SignalP"/>
    </source>
</evidence>
<dbReference type="KEGG" id="ado:A6F68_00869"/>
<accession>A0A1B2ABH6</accession>
<dbReference type="Gene3D" id="3.30.1330.60">
    <property type="entry name" value="OmpA-like domain"/>
    <property type="match status" value="1"/>
</dbReference>
<dbReference type="STRING" id="692370.A6F68_00869"/>
<dbReference type="RefSeq" id="WP_084001641.1">
    <property type="nucleotide sequence ID" value="NZ_CP016591.1"/>
</dbReference>
<feature type="domain" description="OmpA-like" evidence="4">
    <location>
        <begin position="134"/>
        <end position="251"/>
    </location>
</feature>
<evidence type="ECO:0000256" key="1">
    <source>
        <dbReference type="PROSITE-ProRule" id="PRU00473"/>
    </source>
</evidence>
<feature type="region of interest" description="Disordered" evidence="2">
    <location>
        <begin position="77"/>
        <end position="106"/>
    </location>
</feature>
<keyword evidence="1" id="KW-0472">Membrane</keyword>
<feature type="compositionally biased region" description="Low complexity" evidence="2">
    <location>
        <begin position="77"/>
        <end position="101"/>
    </location>
</feature>
<dbReference type="SUPFAM" id="SSF103088">
    <property type="entry name" value="OmpA-like"/>
    <property type="match status" value="1"/>
</dbReference>
<feature type="signal peptide" evidence="3">
    <location>
        <begin position="1"/>
        <end position="20"/>
    </location>
</feature>
<organism evidence="5 6">
    <name type="scientific">Tsuneonella dongtanensis</name>
    <dbReference type="NCBI Taxonomy" id="692370"/>
    <lineage>
        <taxon>Bacteria</taxon>
        <taxon>Pseudomonadati</taxon>
        <taxon>Pseudomonadota</taxon>
        <taxon>Alphaproteobacteria</taxon>
        <taxon>Sphingomonadales</taxon>
        <taxon>Erythrobacteraceae</taxon>
        <taxon>Tsuneonella</taxon>
    </lineage>
</organism>
<dbReference type="InterPro" id="IPR036737">
    <property type="entry name" value="OmpA-like_sf"/>
</dbReference>
<keyword evidence="6" id="KW-1185">Reference proteome</keyword>
<keyword evidence="3" id="KW-0732">Signal</keyword>